<feature type="compositionally biased region" description="Basic and acidic residues" evidence="1">
    <location>
        <begin position="178"/>
        <end position="191"/>
    </location>
</feature>
<dbReference type="STRING" id="45354.A0A1L0D5E6"/>
<evidence type="ECO:0000313" key="3">
    <source>
        <dbReference type="Proteomes" id="UP000182334"/>
    </source>
</evidence>
<sequence>MDSRYSWLDSVPQAHTPPVQGMAPPPVSFGSSSNTELASHQEHYKFTNASADNILESVAASQNYSPDSIPLSLTAQELSLEESKTYMRWYSDILARTNQRTISMADVYQFLSNFRLLPETKEKINHLFSKILSLINIGEFFALLRVVSHTLQGKEPSRALIKVRASVPVPPLILSKKRQNDDHDDDFKDESPAPQPSAPAVPLDLDLFTQFMLTGERPEERAPKKRLKKLKSVKFSDQIVTDVHDITPDRAASTSLQPLDYSLPMDQLLNRISSAKHLTVPNIPQPVASPDPEEKQILRDMEGQINHFQNLHSVDTMLIDGVPSNIHVHHGSDFSLPRLSLPQPQLLRPNMTGPAQMAQMFSNQQSDYSASEYQPNEYPSNDFPVSGQGQLRPNITGPADMQRHFSPSGDDGPPPSISLQSFTSQMTGDTWANTNQNANIGHEKQLPPPPVPANRRTRSYSQPSPIHIDWESESRKVLLNQNASPANDHSTNGLMVPPTQRYRSASSSPGPPVPPRSPLGMSRPVPPPPPPSRRTMSVSKSPSPLAVQSIDQIIGDTPPPLPDKIPNGFYQNGDGSSSTANILDDLKALQEEVDKIRDMTGGF</sequence>
<gene>
    <name evidence="2" type="ORF">SAMEA4029010_CIC11G00000001039</name>
</gene>
<proteinExistence type="predicted"/>
<feature type="region of interest" description="Disordered" evidence="1">
    <location>
        <begin position="387"/>
        <end position="471"/>
    </location>
</feature>
<evidence type="ECO:0000313" key="2">
    <source>
        <dbReference type="EMBL" id="SGZ46896.1"/>
    </source>
</evidence>
<feature type="region of interest" description="Disordered" evidence="1">
    <location>
        <begin position="483"/>
        <end position="576"/>
    </location>
</feature>
<organism evidence="2 3">
    <name type="scientific">Sungouiella intermedia</name>
    <dbReference type="NCBI Taxonomy" id="45354"/>
    <lineage>
        <taxon>Eukaryota</taxon>
        <taxon>Fungi</taxon>
        <taxon>Dikarya</taxon>
        <taxon>Ascomycota</taxon>
        <taxon>Saccharomycotina</taxon>
        <taxon>Pichiomycetes</taxon>
        <taxon>Metschnikowiaceae</taxon>
        <taxon>Sungouiella</taxon>
    </lineage>
</organism>
<feature type="compositionally biased region" description="Polar residues" evidence="1">
    <location>
        <begin position="483"/>
        <end position="493"/>
    </location>
</feature>
<keyword evidence="3" id="KW-1185">Reference proteome</keyword>
<protein>
    <submittedName>
        <fullName evidence="2">CIC11C00000001039</fullName>
    </submittedName>
</protein>
<dbReference type="OrthoDB" id="2553626at2759"/>
<feature type="region of interest" description="Disordered" evidence="1">
    <location>
        <begin position="1"/>
        <end position="34"/>
    </location>
</feature>
<dbReference type="AlphaFoldDB" id="A0A1L0D5E6"/>
<dbReference type="Proteomes" id="UP000182334">
    <property type="component" value="Chromosome I"/>
</dbReference>
<feature type="compositionally biased region" description="Polar residues" evidence="1">
    <location>
        <begin position="419"/>
        <end position="439"/>
    </location>
</feature>
<evidence type="ECO:0000256" key="1">
    <source>
        <dbReference type="SAM" id="MobiDB-lite"/>
    </source>
</evidence>
<feature type="region of interest" description="Disordered" evidence="1">
    <location>
        <begin position="174"/>
        <end position="201"/>
    </location>
</feature>
<name>A0A1L0D5E6_9ASCO</name>
<accession>A0A1L0D5E6</accession>
<reference evidence="2 3" key="1">
    <citation type="submission" date="2016-10" db="EMBL/GenBank/DDBJ databases">
        <authorList>
            <person name="de Groot N.N."/>
        </authorList>
    </citation>
    <scope>NUCLEOTIDE SEQUENCE [LARGE SCALE GENOMIC DNA]</scope>
    <source>
        <strain evidence="2 3">CBS 141442</strain>
    </source>
</reference>
<dbReference type="EMBL" id="LT635756">
    <property type="protein sequence ID" value="SGZ46896.1"/>
    <property type="molecule type" value="Genomic_DNA"/>
</dbReference>